<reference evidence="1" key="1">
    <citation type="submission" date="2022-10" db="EMBL/GenBank/DDBJ databases">
        <title>Genome Sequence of Xylaria curta.</title>
        <authorList>
            <person name="Buettner E."/>
        </authorList>
    </citation>
    <scope>NUCLEOTIDE SEQUENCE</scope>
    <source>
        <strain evidence="1">Babe10</strain>
    </source>
</reference>
<keyword evidence="2" id="KW-1185">Reference proteome</keyword>
<evidence type="ECO:0000313" key="1">
    <source>
        <dbReference type="EMBL" id="KAJ2990402.1"/>
    </source>
</evidence>
<name>A0ACC1PFG7_9PEZI</name>
<proteinExistence type="predicted"/>
<dbReference type="Proteomes" id="UP001143856">
    <property type="component" value="Unassembled WGS sequence"/>
</dbReference>
<dbReference type="EMBL" id="JAPDGR010000422">
    <property type="protein sequence ID" value="KAJ2990402.1"/>
    <property type="molecule type" value="Genomic_DNA"/>
</dbReference>
<evidence type="ECO:0000313" key="2">
    <source>
        <dbReference type="Proteomes" id="UP001143856"/>
    </source>
</evidence>
<organism evidence="1 2">
    <name type="scientific">Xylaria curta</name>
    <dbReference type="NCBI Taxonomy" id="42375"/>
    <lineage>
        <taxon>Eukaryota</taxon>
        <taxon>Fungi</taxon>
        <taxon>Dikarya</taxon>
        <taxon>Ascomycota</taxon>
        <taxon>Pezizomycotina</taxon>
        <taxon>Sordariomycetes</taxon>
        <taxon>Xylariomycetidae</taxon>
        <taxon>Xylariales</taxon>
        <taxon>Xylariaceae</taxon>
        <taxon>Xylaria</taxon>
    </lineage>
</organism>
<protein>
    <submittedName>
        <fullName evidence="1">Uncharacterized protein</fullName>
    </submittedName>
</protein>
<gene>
    <name evidence="1" type="ORF">NUW58_g2967</name>
</gene>
<sequence length="431" mass="48166">MRNAPFRISNDHIGLNAPASERFTWRYVLHCAPLQTNHYTSYGFRGNNNVVRYHYGTRTANHNQGSRTEDHILEKDDVNTQYSVGAEDPTRSSNLSFELTALRSRRVNGQVDPESDFRPIAELERADGDLVIIFLSGNGVLFLQALDDDWYQATVPIATAGSKSALKYRPLNAASPMGCVQQMQWCNSTHPGDRSCGPLASAYDAFLGAAPFFNLTSDEVYGVNSLRPFASQAAGARLIWAALAVFNSPAPLLDVVVTSLGSRALISRFQSNNGIQLPIPINQWQDDVRHWCDTALASVQAMFKQATAVSFSQAPFTEEEIKMCQSQKYRSGDYTSFSVFGISFIIIFGVIIIIISYALEPYFACLSRRHKDRQYAHLEWITNEALQLHRLAHEEHSESTWLRCDQDVPINDTEALLPSLDISDPEHPILA</sequence>
<comment type="caution">
    <text evidence="1">The sequence shown here is derived from an EMBL/GenBank/DDBJ whole genome shotgun (WGS) entry which is preliminary data.</text>
</comment>
<accession>A0ACC1PFG7</accession>